<dbReference type="InterPro" id="IPR012337">
    <property type="entry name" value="RNaseH-like_sf"/>
</dbReference>
<accession>A0A385HZU5</accession>
<geneLocation type="plastid" evidence="1"/>
<dbReference type="AlphaFoldDB" id="A0A385HZU5"/>
<protein>
    <submittedName>
        <fullName evidence="1">Putative DNA polymerase III, epsilon subunit</fullName>
    </submittedName>
</protein>
<evidence type="ECO:0000313" key="1">
    <source>
        <dbReference type="EMBL" id="AXY63171.1"/>
    </source>
</evidence>
<reference evidence="1" key="1">
    <citation type="submission" date="2018-02" db="EMBL/GenBank/DDBJ databases">
        <title>Genome reduction pattern in chromatophore genome of Paulinella.</title>
        <authorList>
            <person name="Lhee D."/>
            <person name="Yoon H.S."/>
        </authorList>
    </citation>
    <scope>NUCLEOTIDE SEQUENCE</scope>
    <source>
        <strain evidence="1">NZ27</strain>
    </source>
</reference>
<keyword evidence="1" id="KW-0934">Plastid</keyword>
<dbReference type="SUPFAM" id="SSF53098">
    <property type="entry name" value="Ribonuclease H-like"/>
    <property type="match status" value="1"/>
</dbReference>
<proteinExistence type="predicted"/>
<name>A0A385HZU5_9EUKA</name>
<gene>
    <name evidence="1" type="ORF">PMNZ_217</name>
</gene>
<organism evidence="1">
    <name type="scientific">Paulinella micropora</name>
    <dbReference type="NCBI Taxonomy" id="1928728"/>
    <lineage>
        <taxon>Eukaryota</taxon>
        <taxon>Sar</taxon>
        <taxon>Rhizaria</taxon>
        <taxon>Cercozoa</taxon>
        <taxon>Imbricatea</taxon>
        <taxon>Silicofilosea</taxon>
        <taxon>Euglyphida</taxon>
        <taxon>Paulinellidae</taxon>
        <taxon>Paulinella</taxon>
    </lineage>
</organism>
<sequence length="233" mass="26645">MDTRIEFPYIAETVALPENFLIVSTELLDSINCIEIGAILFDLPHRTIITQVTFLLPRTSNIDGSTNINNLILNGKIGLLCLSSLVENADLIISHDVTFHRQQFRIKPLPVINKPWLCTKKDIRWPIEKKLQPNYTIYDLALAYHVPVWSTNRALFECLYLSQVFERCPELEALIQNGLEPRQNYRAQISKTDESDLAKAAGFTWNPIESVWCRRLSAKEVIALPFPVEPIPD</sequence>
<dbReference type="EMBL" id="MG976688">
    <property type="protein sequence ID" value="AXY63171.1"/>
    <property type="molecule type" value="Genomic_DNA"/>
</dbReference>